<dbReference type="EMBL" id="BAAAUV010000002">
    <property type="protein sequence ID" value="GAA3197590.1"/>
    <property type="molecule type" value="Genomic_DNA"/>
</dbReference>
<name>A0ABP6Q0D7_9ACTN</name>
<gene>
    <name evidence="2" type="ORF">GCM10010468_08820</name>
</gene>
<reference evidence="3" key="1">
    <citation type="journal article" date="2019" name="Int. J. Syst. Evol. Microbiol.">
        <title>The Global Catalogue of Microorganisms (GCM) 10K type strain sequencing project: providing services to taxonomists for standard genome sequencing and annotation.</title>
        <authorList>
            <consortium name="The Broad Institute Genomics Platform"/>
            <consortium name="The Broad Institute Genome Sequencing Center for Infectious Disease"/>
            <person name="Wu L."/>
            <person name="Ma J."/>
        </authorList>
    </citation>
    <scope>NUCLEOTIDE SEQUENCE [LARGE SCALE GENOMIC DNA]</scope>
    <source>
        <strain evidence="3">JCM 9377</strain>
    </source>
</reference>
<proteinExistence type="predicted"/>
<evidence type="ECO:0000256" key="1">
    <source>
        <dbReference type="SAM" id="MobiDB-lite"/>
    </source>
</evidence>
<protein>
    <submittedName>
        <fullName evidence="2">Uncharacterized protein</fullName>
    </submittedName>
</protein>
<evidence type="ECO:0000313" key="2">
    <source>
        <dbReference type="EMBL" id="GAA3197590.1"/>
    </source>
</evidence>
<evidence type="ECO:0000313" key="3">
    <source>
        <dbReference type="Proteomes" id="UP001501237"/>
    </source>
</evidence>
<organism evidence="2 3">
    <name type="scientific">Actinocorallia longicatena</name>
    <dbReference type="NCBI Taxonomy" id="111803"/>
    <lineage>
        <taxon>Bacteria</taxon>
        <taxon>Bacillati</taxon>
        <taxon>Actinomycetota</taxon>
        <taxon>Actinomycetes</taxon>
        <taxon>Streptosporangiales</taxon>
        <taxon>Thermomonosporaceae</taxon>
        <taxon>Actinocorallia</taxon>
    </lineage>
</organism>
<keyword evidence="3" id="KW-1185">Reference proteome</keyword>
<comment type="caution">
    <text evidence="2">The sequence shown here is derived from an EMBL/GenBank/DDBJ whole genome shotgun (WGS) entry which is preliminary data.</text>
</comment>
<accession>A0ABP6Q0D7</accession>
<feature type="region of interest" description="Disordered" evidence="1">
    <location>
        <begin position="139"/>
        <end position="158"/>
    </location>
</feature>
<dbReference type="Proteomes" id="UP001501237">
    <property type="component" value="Unassembled WGS sequence"/>
</dbReference>
<sequence length="158" mass="16912">MKVASALTAKVDSCAAAPGDGRFGARFSGVHREKGRRAKGGHGRTAPGVSVSVIVSYQERYDRKTGFDLWEQIGGVSDERGAVIGLGDGSIYDPKTRTMAVVDKGLIISAGFQSARPVADDTLTDRLLDVIEQALELSRRPVTQSSPGRIRTSPEIRK</sequence>